<dbReference type="EMBL" id="SSMQ01000027">
    <property type="protein sequence ID" value="TKD03759.1"/>
    <property type="molecule type" value="Genomic_DNA"/>
</dbReference>
<reference evidence="1 2" key="1">
    <citation type="submission" date="2019-04" db="EMBL/GenBank/DDBJ databases">
        <authorList>
            <person name="Li Y."/>
            <person name="Wang J."/>
        </authorList>
    </citation>
    <scope>NUCLEOTIDE SEQUENCE [LARGE SCALE GENOMIC DNA]</scope>
    <source>
        <strain evidence="1 2">DSM 14668</strain>
    </source>
</reference>
<dbReference type="AlphaFoldDB" id="A0A4V5PMI9"/>
<proteinExistence type="predicted"/>
<gene>
    <name evidence="1" type="ORF">E8A74_24515</name>
</gene>
<comment type="caution">
    <text evidence="1">The sequence shown here is derived from an EMBL/GenBank/DDBJ whole genome shotgun (WGS) entry which is preliminary data.</text>
</comment>
<name>A0A4V5PMI9_9BACT</name>
<organism evidence="1 2">
    <name type="scientific">Polyangium fumosum</name>
    <dbReference type="NCBI Taxonomy" id="889272"/>
    <lineage>
        <taxon>Bacteria</taxon>
        <taxon>Pseudomonadati</taxon>
        <taxon>Myxococcota</taxon>
        <taxon>Polyangia</taxon>
        <taxon>Polyangiales</taxon>
        <taxon>Polyangiaceae</taxon>
        <taxon>Polyangium</taxon>
    </lineage>
</organism>
<keyword evidence="2" id="KW-1185">Reference proteome</keyword>
<protein>
    <submittedName>
        <fullName evidence="1">Uncharacterized protein</fullName>
    </submittedName>
</protein>
<dbReference type="Proteomes" id="UP000309215">
    <property type="component" value="Unassembled WGS sequence"/>
</dbReference>
<sequence length="225" mass="25439">MDMPTQDTPPEGYLPKSAYATGRVAADKKTAGLEAPLLVVHGDLKTALRERDDLEEERQRKSAILDARDGDCDADVEGFELQLLGAVRKNREHPKYRRYFKTGLRDVTTAEPRKEEPEQVAQMLDAMAEDKDDPEIGEIVTSWEPKLTASRANVVAADADLSETEKALAFLNEKRIPALMAAWREAYKKLEGVLTTVYASTPKMVDRFFKPFRKRRKDTKQNETP</sequence>
<evidence type="ECO:0000313" key="2">
    <source>
        <dbReference type="Proteomes" id="UP000309215"/>
    </source>
</evidence>
<accession>A0A4V5PMI9</accession>
<evidence type="ECO:0000313" key="1">
    <source>
        <dbReference type="EMBL" id="TKD03759.1"/>
    </source>
</evidence>